<organism evidence="17 18">
    <name type="scientific">Sphingobium chlorophenolicum</name>
    <dbReference type="NCBI Taxonomy" id="46429"/>
    <lineage>
        <taxon>Bacteria</taxon>
        <taxon>Pseudomonadati</taxon>
        <taxon>Pseudomonadota</taxon>
        <taxon>Alphaproteobacteria</taxon>
        <taxon>Sphingomonadales</taxon>
        <taxon>Sphingomonadaceae</taxon>
        <taxon>Sphingobium</taxon>
    </lineage>
</organism>
<sequence length="832" mass="89800">MSGIRAGLSCGICTGGLIISLALAQPVQAQDSVPGNVTAADQAQEGAVTTSSSDQSGGGIGDIVVTAQKREQRLNDVGMSISAIGASDLANKGVARAEDLVKVVPSLTVTRTQFDVPTYTLRGVGFFDNSLAAPPTVSMYLDQVPFAYPIMARGAAIDLERIEVLKGPQGTVFGQNSTGGLVNYIPAKPTTELKAGADLSYSRFDLLEANAFISGSLAPNIKARLSASTSQGGAWQKSATRDDRLGEQRFSRARLIVEAQPTSGLRLALNLNGWIDRSDTQAAQSIDDVDPVNGAIVSPALISSRNAQKLRSGNPRIADWDPNTDFRRRDRFGQASLRADLDLAEDVTLTSITAYSYLHRNSLNDGDGTAGKDLVIRLSGHIKDFSQEVRLSGVSLDRRLIWSVGGNYQNDSILDVDTFSINTDGNGFVIPGFGVFRNGVTSARSRIRSLAGYANADFKVTPTLTITTGLRYTENKNRYVGCTADSGDGELAMVFGNVQEFALGVPRTAATGQCVTLRNDPNTPPGELFSAGALDYTLKQDNVSWRGGVNWKPFSDETLLYANISRGYKAGSFPLTSANITSQLMPVRQEKLTAYEIGFKTPLGGRNAQINGAAFYYDYRDKQIRGRVTTIFGQLEQLVNIPRSRIWGVELQGTWRPFDGFTANGSGTYVNSRILKNSDGTDFSTYPSRQHADGALIPITGEEFPFTPKLSANLDLQYEWRLSSSLGAVAGVGVTYQDRSKTGLTSSNPSKPTDIGFTSTTTYNDPTFSIPAYALVDLRFGIQSANAPWKISIWGRNVGNKYYRTSVSRVQNTIVRYIGQPATYGITLGWKI</sequence>
<keyword evidence="17" id="KW-0675">Receptor</keyword>
<evidence type="ECO:0000256" key="7">
    <source>
        <dbReference type="ARBA" id="ARBA00023065"/>
    </source>
</evidence>
<dbReference type="PANTHER" id="PTHR32552:SF81">
    <property type="entry name" value="TONB-DEPENDENT OUTER MEMBRANE RECEPTOR"/>
    <property type="match status" value="1"/>
</dbReference>
<evidence type="ECO:0000256" key="14">
    <source>
        <dbReference type="SAM" id="SignalP"/>
    </source>
</evidence>
<feature type="domain" description="TonB-dependent receptor plug" evidence="16">
    <location>
        <begin position="74"/>
        <end position="180"/>
    </location>
</feature>
<dbReference type="EMBL" id="JFHR01000063">
    <property type="protein sequence ID" value="KEQ51797.1"/>
    <property type="molecule type" value="Genomic_DNA"/>
</dbReference>
<keyword evidence="3 11" id="KW-1134">Transmembrane beta strand</keyword>
<evidence type="ECO:0000256" key="1">
    <source>
        <dbReference type="ARBA" id="ARBA00004571"/>
    </source>
</evidence>
<evidence type="ECO:0000256" key="5">
    <source>
        <dbReference type="ARBA" id="ARBA00022692"/>
    </source>
</evidence>
<dbReference type="GO" id="GO:0009279">
    <property type="term" value="C:cell outer membrane"/>
    <property type="evidence" value="ECO:0007669"/>
    <property type="project" value="UniProtKB-SubCell"/>
</dbReference>
<keyword evidence="14" id="KW-0732">Signal</keyword>
<dbReference type="PROSITE" id="PS52016">
    <property type="entry name" value="TONB_DEPENDENT_REC_3"/>
    <property type="match status" value="1"/>
</dbReference>
<dbReference type="PANTHER" id="PTHR32552">
    <property type="entry name" value="FERRICHROME IRON RECEPTOR-RELATED"/>
    <property type="match status" value="1"/>
</dbReference>
<dbReference type="CDD" id="cd01347">
    <property type="entry name" value="ligand_gated_channel"/>
    <property type="match status" value="1"/>
</dbReference>
<comment type="subcellular location">
    <subcellularLocation>
        <location evidence="1 11">Cell outer membrane</location>
        <topology evidence="1 11">Multi-pass membrane protein</topology>
    </subcellularLocation>
</comment>
<dbReference type="Proteomes" id="UP000028411">
    <property type="component" value="Unassembled WGS sequence"/>
</dbReference>
<dbReference type="Gene3D" id="2.40.170.20">
    <property type="entry name" value="TonB-dependent receptor, beta-barrel domain"/>
    <property type="match status" value="1"/>
</dbReference>
<evidence type="ECO:0000256" key="3">
    <source>
        <dbReference type="ARBA" id="ARBA00022452"/>
    </source>
</evidence>
<dbReference type="PATRIC" id="fig|46429.4.peg.3923"/>
<feature type="domain" description="TonB-dependent receptor-like beta-barrel" evidence="15">
    <location>
        <begin position="313"/>
        <end position="798"/>
    </location>
</feature>
<feature type="region of interest" description="Disordered" evidence="13">
    <location>
        <begin position="40"/>
        <end position="61"/>
    </location>
</feature>
<keyword evidence="2 11" id="KW-0813">Transport</keyword>
<proteinExistence type="inferred from homology"/>
<evidence type="ECO:0000256" key="9">
    <source>
        <dbReference type="ARBA" id="ARBA00023136"/>
    </source>
</evidence>
<dbReference type="InterPro" id="IPR000531">
    <property type="entry name" value="Beta-barrel_TonB"/>
</dbReference>
<keyword evidence="6" id="KW-0408">Iron</keyword>
<evidence type="ECO:0000256" key="13">
    <source>
        <dbReference type="SAM" id="MobiDB-lite"/>
    </source>
</evidence>
<name>A0A081R9C4_SPHCR</name>
<dbReference type="SUPFAM" id="SSF56935">
    <property type="entry name" value="Porins"/>
    <property type="match status" value="1"/>
</dbReference>
<dbReference type="InterPro" id="IPR039426">
    <property type="entry name" value="TonB-dep_rcpt-like"/>
</dbReference>
<evidence type="ECO:0000256" key="11">
    <source>
        <dbReference type="PROSITE-ProRule" id="PRU01360"/>
    </source>
</evidence>
<evidence type="ECO:0000256" key="8">
    <source>
        <dbReference type="ARBA" id="ARBA00023077"/>
    </source>
</evidence>
<keyword evidence="7" id="KW-0406">Ion transport</keyword>
<protein>
    <submittedName>
        <fullName evidence="17">TonB-dependent receptor</fullName>
    </submittedName>
</protein>
<evidence type="ECO:0000256" key="4">
    <source>
        <dbReference type="ARBA" id="ARBA00022496"/>
    </source>
</evidence>
<dbReference type="Pfam" id="PF07715">
    <property type="entry name" value="Plug"/>
    <property type="match status" value="1"/>
</dbReference>
<comment type="caution">
    <text evidence="17">The sequence shown here is derived from an EMBL/GenBank/DDBJ whole genome shotgun (WGS) entry which is preliminary data.</text>
</comment>
<keyword evidence="4" id="KW-0410">Iron transport</keyword>
<evidence type="ECO:0000256" key="12">
    <source>
        <dbReference type="RuleBase" id="RU003357"/>
    </source>
</evidence>
<evidence type="ECO:0000256" key="2">
    <source>
        <dbReference type="ARBA" id="ARBA00022448"/>
    </source>
</evidence>
<dbReference type="GO" id="GO:0006826">
    <property type="term" value="P:iron ion transport"/>
    <property type="evidence" value="ECO:0007669"/>
    <property type="project" value="UniProtKB-KW"/>
</dbReference>
<dbReference type="Pfam" id="PF00593">
    <property type="entry name" value="TonB_dep_Rec_b-barrel"/>
    <property type="match status" value="1"/>
</dbReference>
<comment type="similarity">
    <text evidence="11 12">Belongs to the TonB-dependent receptor family.</text>
</comment>
<evidence type="ECO:0000256" key="6">
    <source>
        <dbReference type="ARBA" id="ARBA00023004"/>
    </source>
</evidence>
<evidence type="ECO:0000313" key="18">
    <source>
        <dbReference type="Proteomes" id="UP000028411"/>
    </source>
</evidence>
<keyword evidence="10 11" id="KW-0998">Cell outer membrane</keyword>
<evidence type="ECO:0000259" key="16">
    <source>
        <dbReference type="Pfam" id="PF07715"/>
    </source>
</evidence>
<evidence type="ECO:0000259" key="15">
    <source>
        <dbReference type="Pfam" id="PF00593"/>
    </source>
</evidence>
<feature type="signal peptide" evidence="14">
    <location>
        <begin position="1"/>
        <end position="29"/>
    </location>
</feature>
<evidence type="ECO:0000256" key="10">
    <source>
        <dbReference type="ARBA" id="ARBA00023237"/>
    </source>
</evidence>
<accession>A0A081R9C4</accession>
<keyword evidence="5 11" id="KW-0812">Transmembrane</keyword>
<dbReference type="InterPro" id="IPR012910">
    <property type="entry name" value="Plug_dom"/>
</dbReference>
<reference evidence="17 18" key="1">
    <citation type="submission" date="2014-02" db="EMBL/GenBank/DDBJ databases">
        <title>Whole genome sequence of Sphingobium chlorophenolicum NBRC 16172.</title>
        <authorList>
            <person name="Gan H.M."/>
            <person name="Gan H.Y."/>
            <person name="Chew T.H."/>
            <person name="Savka M.A."/>
        </authorList>
    </citation>
    <scope>NUCLEOTIDE SEQUENCE [LARGE SCALE GENOMIC DNA]</scope>
    <source>
        <strain evidence="17 18">NBRC 16172</strain>
    </source>
</reference>
<keyword evidence="8 12" id="KW-0798">TonB box</keyword>
<dbReference type="AlphaFoldDB" id="A0A081R9C4"/>
<dbReference type="InterPro" id="IPR036942">
    <property type="entry name" value="Beta-barrel_TonB_sf"/>
</dbReference>
<evidence type="ECO:0000313" key="17">
    <source>
        <dbReference type="EMBL" id="KEQ51797.1"/>
    </source>
</evidence>
<gene>
    <name evidence="17" type="ORF">BV95_03933</name>
</gene>
<keyword evidence="9 11" id="KW-0472">Membrane</keyword>
<dbReference type="eggNOG" id="COG4773">
    <property type="taxonomic scope" value="Bacteria"/>
</dbReference>
<feature type="chain" id="PRO_5001763154" evidence="14">
    <location>
        <begin position="30"/>
        <end position="832"/>
    </location>
</feature>